<dbReference type="AlphaFoldDB" id="A0A1G2MQQ8"/>
<comment type="cofactor">
    <cofactor evidence="1">
        <name>FMN</name>
        <dbReference type="ChEBI" id="CHEBI:58210"/>
    </cofactor>
</comment>
<evidence type="ECO:0000313" key="8">
    <source>
        <dbReference type="EMBL" id="OHA26193.1"/>
    </source>
</evidence>
<dbReference type="UniPathway" id="UPA00070"/>
<organism evidence="8 9">
    <name type="scientific">Candidatus Taylorbacteria bacterium RIFCSPHIGHO2_02_FULL_46_13</name>
    <dbReference type="NCBI Taxonomy" id="1802312"/>
    <lineage>
        <taxon>Bacteria</taxon>
        <taxon>Candidatus Tayloriibacteriota</taxon>
    </lineage>
</organism>
<feature type="domain" description="Dihydroorotate dehydrogenase catalytic" evidence="7">
    <location>
        <begin position="8"/>
        <end position="313"/>
    </location>
</feature>
<evidence type="ECO:0000256" key="5">
    <source>
        <dbReference type="ARBA" id="ARBA00022975"/>
    </source>
</evidence>
<sequence length="321" mass="35719">MKLRGIDFGPVCGASGVQGFFGEGYWYHKWFRWLGLNFDGMTFVGKTTTLEKRPGNMPLGADGITPKELRPRCIVVKPFAGVALNAVGLSGPGTRALFGDGRWNNRKEPFILSFMSMGTTRTERLLELESYVRLCTRYFKYFQAPVAQQINYSCPNTGHDQGELVEEVEEGLGITSSLGVPLIPKFNVLLPPERAVEIANNKYCDAICVSNTIPWGELPDKINWVRLFNRSKSPLARRFGENVKGGLSGKPLLPLVHEWVCKARDAGMYKPINAGGGILHPDDVEYLRAAGASSVFVGSVVMLRPWRVRSIIRRAHQVFKN</sequence>
<keyword evidence="4" id="KW-0288">FMN</keyword>
<evidence type="ECO:0000256" key="1">
    <source>
        <dbReference type="ARBA" id="ARBA00001917"/>
    </source>
</evidence>
<evidence type="ECO:0000256" key="4">
    <source>
        <dbReference type="ARBA" id="ARBA00022643"/>
    </source>
</evidence>
<keyword evidence="5" id="KW-0665">Pyrimidine biosynthesis</keyword>
<dbReference type="STRING" id="1802312.A3C06_03655"/>
<evidence type="ECO:0000259" key="7">
    <source>
        <dbReference type="Pfam" id="PF01180"/>
    </source>
</evidence>
<gene>
    <name evidence="8" type="ORF">A3C06_03655</name>
</gene>
<evidence type="ECO:0000256" key="6">
    <source>
        <dbReference type="ARBA" id="ARBA00023002"/>
    </source>
</evidence>
<dbReference type="Pfam" id="PF01180">
    <property type="entry name" value="DHO_dh"/>
    <property type="match status" value="1"/>
</dbReference>
<evidence type="ECO:0000256" key="2">
    <source>
        <dbReference type="ARBA" id="ARBA00004725"/>
    </source>
</evidence>
<accession>A0A1G2MQQ8</accession>
<dbReference type="Proteomes" id="UP000177565">
    <property type="component" value="Unassembled WGS sequence"/>
</dbReference>
<dbReference type="GO" id="GO:0005737">
    <property type="term" value="C:cytoplasm"/>
    <property type="evidence" value="ECO:0007669"/>
    <property type="project" value="InterPro"/>
</dbReference>
<name>A0A1G2MQQ8_9BACT</name>
<dbReference type="InterPro" id="IPR012135">
    <property type="entry name" value="Dihydroorotate_DH_1_2"/>
</dbReference>
<evidence type="ECO:0000256" key="3">
    <source>
        <dbReference type="ARBA" id="ARBA00022630"/>
    </source>
</evidence>
<proteinExistence type="predicted"/>
<keyword evidence="6" id="KW-0560">Oxidoreductase</keyword>
<keyword evidence="3" id="KW-0285">Flavoprotein</keyword>
<dbReference type="SUPFAM" id="SSF51395">
    <property type="entry name" value="FMN-linked oxidoreductases"/>
    <property type="match status" value="1"/>
</dbReference>
<dbReference type="Gene3D" id="3.20.20.70">
    <property type="entry name" value="Aldolase class I"/>
    <property type="match status" value="1"/>
</dbReference>
<reference evidence="8 9" key="1">
    <citation type="journal article" date="2016" name="Nat. Commun.">
        <title>Thousands of microbial genomes shed light on interconnected biogeochemical processes in an aquifer system.</title>
        <authorList>
            <person name="Anantharaman K."/>
            <person name="Brown C.T."/>
            <person name="Hug L.A."/>
            <person name="Sharon I."/>
            <person name="Castelle C.J."/>
            <person name="Probst A.J."/>
            <person name="Thomas B.C."/>
            <person name="Singh A."/>
            <person name="Wilkins M.J."/>
            <person name="Karaoz U."/>
            <person name="Brodie E.L."/>
            <person name="Williams K.H."/>
            <person name="Hubbard S.S."/>
            <person name="Banfield J.F."/>
        </authorList>
    </citation>
    <scope>NUCLEOTIDE SEQUENCE [LARGE SCALE GENOMIC DNA]</scope>
</reference>
<dbReference type="EMBL" id="MHRQ01000025">
    <property type="protein sequence ID" value="OHA26193.1"/>
    <property type="molecule type" value="Genomic_DNA"/>
</dbReference>
<comment type="pathway">
    <text evidence="2">Pyrimidine metabolism; UMP biosynthesis via de novo pathway.</text>
</comment>
<dbReference type="PIRSF" id="PIRSF000164">
    <property type="entry name" value="DHO_oxidase"/>
    <property type="match status" value="1"/>
</dbReference>
<protein>
    <recommendedName>
        <fullName evidence="7">Dihydroorotate dehydrogenase catalytic domain-containing protein</fullName>
    </recommendedName>
</protein>
<evidence type="ECO:0000313" key="9">
    <source>
        <dbReference type="Proteomes" id="UP000177565"/>
    </source>
</evidence>
<dbReference type="InterPro" id="IPR013785">
    <property type="entry name" value="Aldolase_TIM"/>
</dbReference>
<dbReference type="GO" id="GO:0044205">
    <property type="term" value="P:'de novo' UMP biosynthetic process"/>
    <property type="evidence" value="ECO:0007669"/>
    <property type="project" value="UniProtKB-UniPathway"/>
</dbReference>
<comment type="caution">
    <text evidence="8">The sequence shown here is derived from an EMBL/GenBank/DDBJ whole genome shotgun (WGS) entry which is preliminary data.</text>
</comment>
<dbReference type="InterPro" id="IPR005720">
    <property type="entry name" value="Dihydroorotate_DH_cat"/>
</dbReference>
<dbReference type="GO" id="GO:0004152">
    <property type="term" value="F:dihydroorotate dehydrogenase activity"/>
    <property type="evidence" value="ECO:0007669"/>
    <property type="project" value="InterPro"/>
</dbReference>